<protein>
    <submittedName>
        <fullName evidence="2">Ribosomal-protein-S18p-alanine acetyltransferase</fullName>
        <ecNumber evidence="2">2.3.1.128</ecNumber>
    </submittedName>
</protein>
<sequence>MSAVFNLTSHNLRPMTELDLDSVMDIELCVYPYPWTRGIFNDCIKVGYKCWVLEDDNDIIGYSVLSIAVDEAHLLNISIKSERQNEGLGRQFIEKMCELAKMSNADTILLEVRPSNLPAVHLYDSLGFNEVGVRKNYYPSSNGKREDALIMAKSLY</sequence>
<keyword evidence="2" id="KW-0012">Acyltransferase</keyword>
<name>A0A3B0ZIP1_9ZZZZ</name>
<evidence type="ECO:0000259" key="1">
    <source>
        <dbReference type="PROSITE" id="PS51186"/>
    </source>
</evidence>
<gene>
    <name evidence="2" type="ORF">MNBD_GAMMA22-2762</name>
</gene>
<dbReference type="InterPro" id="IPR043690">
    <property type="entry name" value="RimI"/>
</dbReference>
<dbReference type="PANTHER" id="PTHR43617">
    <property type="entry name" value="L-AMINO ACID N-ACETYLTRANSFERASE"/>
    <property type="match status" value="1"/>
</dbReference>
<evidence type="ECO:0000313" key="2">
    <source>
        <dbReference type="EMBL" id="VAW91531.1"/>
    </source>
</evidence>
<dbReference type="PANTHER" id="PTHR43617:SF35">
    <property type="entry name" value="[RIBOSOMAL PROTEIN BS18]-ALANINE N-ACETYLTRANSFERASE"/>
    <property type="match status" value="1"/>
</dbReference>
<dbReference type="GO" id="GO:0008999">
    <property type="term" value="F:protein-N-terminal-alanine acetyltransferase activity"/>
    <property type="evidence" value="ECO:0007669"/>
    <property type="project" value="TreeGrafter"/>
</dbReference>
<dbReference type="NCBIfam" id="TIGR01575">
    <property type="entry name" value="rimI"/>
    <property type="match status" value="1"/>
</dbReference>
<dbReference type="InterPro" id="IPR016181">
    <property type="entry name" value="Acyl_CoA_acyltransferase"/>
</dbReference>
<keyword evidence="2" id="KW-0808">Transferase</keyword>
<dbReference type="InterPro" id="IPR000182">
    <property type="entry name" value="GNAT_dom"/>
</dbReference>
<dbReference type="AlphaFoldDB" id="A0A3B0ZIP1"/>
<dbReference type="EMBL" id="UOFS01000006">
    <property type="protein sequence ID" value="VAW91531.1"/>
    <property type="molecule type" value="Genomic_DNA"/>
</dbReference>
<organism evidence="2">
    <name type="scientific">hydrothermal vent metagenome</name>
    <dbReference type="NCBI Taxonomy" id="652676"/>
    <lineage>
        <taxon>unclassified sequences</taxon>
        <taxon>metagenomes</taxon>
        <taxon>ecological metagenomes</taxon>
    </lineage>
</organism>
<dbReference type="Gene3D" id="3.40.630.30">
    <property type="match status" value="1"/>
</dbReference>
<reference evidence="2" key="1">
    <citation type="submission" date="2018-06" db="EMBL/GenBank/DDBJ databases">
        <authorList>
            <person name="Zhirakovskaya E."/>
        </authorList>
    </citation>
    <scope>NUCLEOTIDE SEQUENCE</scope>
</reference>
<dbReference type="SUPFAM" id="SSF55729">
    <property type="entry name" value="Acyl-CoA N-acyltransferases (Nat)"/>
    <property type="match status" value="1"/>
</dbReference>
<dbReference type="PROSITE" id="PS51186">
    <property type="entry name" value="GNAT"/>
    <property type="match status" value="1"/>
</dbReference>
<dbReference type="InterPro" id="IPR050276">
    <property type="entry name" value="MshD_Acetyltransferase"/>
</dbReference>
<dbReference type="HAMAP" id="MF_02210">
    <property type="entry name" value="RimI"/>
    <property type="match status" value="1"/>
</dbReference>
<dbReference type="InterPro" id="IPR006464">
    <property type="entry name" value="AcTrfase_RimI/Ard1"/>
</dbReference>
<dbReference type="Pfam" id="PF00583">
    <property type="entry name" value="Acetyltransf_1"/>
    <property type="match status" value="1"/>
</dbReference>
<dbReference type="EC" id="2.3.1.128" evidence="2"/>
<dbReference type="CDD" id="cd04301">
    <property type="entry name" value="NAT_SF"/>
    <property type="match status" value="1"/>
</dbReference>
<feature type="domain" description="N-acetyltransferase" evidence="1">
    <location>
        <begin position="10"/>
        <end position="156"/>
    </location>
</feature>
<proteinExistence type="inferred from homology"/>
<accession>A0A3B0ZIP1</accession>